<evidence type="ECO:0000256" key="4">
    <source>
        <dbReference type="SAM" id="Phobius"/>
    </source>
</evidence>
<dbReference type="RefSeq" id="WP_144863746.1">
    <property type="nucleotide sequence ID" value="NZ_LR213773.1"/>
</dbReference>
<proteinExistence type="inferred from homology"/>
<dbReference type="Gene3D" id="1.10.4190.10">
    <property type="entry name" value="Urease accessory protein UreF"/>
    <property type="match status" value="1"/>
</dbReference>
<keyword evidence="4" id="KW-0812">Transmembrane</keyword>
<reference evidence="5 6" key="1">
    <citation type="submission" date="2019-01" db="EMBL/GenBank/DDBJ databases">
        <authorList>
            <person name="Brito A."/>
        </authorList>
    </citation>
    <scope>NUCLEOTIDE SEQUENCE [LARGE SCALE GENOMIC DNA]</scope>
    <source>
        <strain evidence="5">1</strain>
    </source>
</reference>
<dbReference type="GO" id="GO:0016151">
    <property type="term" value="F:nickel cation binding"/>
    <property type="evidence" value="ECO:0007669"/>
    <property type="project" value="UniProtKB-UniRule"/>
</dbReference>
<dbReference type="AlphaFoldDB" id="A0A563VIU2"/>
<keyword evidence="6" id="KW-1185">Reference proteome</keyword>
<sequence>MNNQLALMQLADSFFPSGSFTLSHGLEYLVQTKQIKTVVELQNFLQILLLNKIGSCDLVALIHGYRGSQQNNWQLIQNADRQLFSQTLIEKNRQTQQKSGRALLMVAQETWQDKKLEQLQQKIAAKQFYCLHPIVFAVVAEIAGINEQNTALAFLHNLITGLLGAAIRLGVIGHIQAQKTLLFLTSDITTTYQQAKTLKLSEIWSCTPTIDLAQMQHQKLQTRLFAS</sequence>
<dbReference type="PANTHER" id="PTHR33620">
    <property type="entry name" value="UREASE ACCESSORY PROTEIN F"/>
    <property type="match status" value="1"/>
</dbReference>
<comment type="function">
    <text evidence="3">Required for maturation of urease via the functional incorporation of the urease nickel metallocenter.</text>
</comment>
<dbReference type="PIRSF" id="PIRSF009467">
    <property type="entry name" value="Ureas_acces_UreF"/>
    <property type="match status" value="1"/>
</dbReference>
<keyword evidence="3" id="KW-0963">Cytoplasm</keyword>
<keyword evidence="1 3" id="KW-0996">Nickel insertion</keyword>
<keyword evidence="2 3" id="KW-0143">Chaperone</keyword>
<evidence type="ECO:0000313" key="5">
    <source>
        <dbReference type="EMBL" id="VEP11313.1"/>
    </source>
</evidence>
<gene>
    <name evidence="3 5" type="primary">ureF</name>
    <name evidence="5" type="ORF">H1P_100017</name>
</gene>
<evidence type="ECO:0000256" key="2">
    <source>
        <dbReference type="ARBA" id="ARBA00023186"/>
    </source>
</evidence>
<dbReference type="Proteomes" id="UP000320055">
    <property type="component" value="Unassembled WGS sequence"/>
</dbReference>
<accession>A0A563VIU2</accession>
<dbReference type="InterPro" id="IPR002639">
    <property type="entry name" value="UreF"/>
</dbReference>
<evidence type="ECO:0000313" key="6">
    <source>
        <dbReference type="Proteomes" id="UP000320055"/>
    </source>
</evidence>
<dbReference type="HAMAP" id="MF_01385">
    <property type="entry name" value="UreF"/>
    <property type="match status" value="1"/>
</dbReference>
<organism evidence="5 6">
    <name type="scientific">Hyella patelloides LEGE 07179</name>
    <dbReference type="NCBI Taxonomy" id="945734"/>
    <lineage>
        <taxon>Bacteria</taxon>
        <taxon>Bacillati</taxon>
        <taxon>Cyanobacteriota</taxon>
        <taxon>Cyanophyceae</taxon>
        <taxon>Pleurocapsales</taxon>
        <taxon>Hyellaceae</taxon>
        <taxon>Hyella</taxon>
    </lineage>
</organism>
<feature type="transmembrane region" description="Helical" evidence="4">
    <location>
        <begin position="151"/>
        <end position="171"/>
    </location>
</feature>
<comment type="subcellular location">
    <subcellularLocation>
        <location evidence="3">Cytoplasm</location>
    </subcellularLocation>
</comment>
<keyword evidence="4" id="KW-1133">Transmembrane helix</keyword>
<keyword evidence="4" id="KW-0472">Membrane</keyword>
<comment type="similarity">
    <text evidence="3">Belongs to the UreF family.</text>
</comment>
<name>A0A563VIU2_9CYAN</name>
<dbReference type="PANTHER" id="PTHR33620:SF1">
    <property type="entry name" value="UREASE ACCESSORY PROTEIN F"/>
    <property type="match status" value="1"/>
</dbReference>
<evidence type="ECO:0000256" key="3">
    <source>
        <dbReference type="HAMAP-Rule" id="MF_01385"/>
    </source>
</evidence>
<dbReference type="EMBL" id="CAACVJ010000002">
    <property type="protein sequence ID" value="VEP11313.1"/>
    <property type="molecule type" value="Genomic_DNA"/>
</dbReference>
<dbReference type="InterPro" id="IPR038277">
    <property type="entry name" value="UreF_sf"/>
</dbReference>
<evidence type="ECO:0000256" key="1">
    <source>
        <dbReference type="ARBA" id="ARBA00022988"/>
    </source>
</evidence>
<protein>
    <recommendedName>
        <fullName evidence="3">Urease accessory protein UreF</fullName>
    </recommendedName>
</protein>
<feature type="transmembrane region" description="Helical" evidence="4">
    <location>
        <begin position="128"/>
        <end position="145"/>
    </location>
</feature>
<comment type="subunit">
    <text evidence="3">UreD, UreF and UreG form a complex that acts as a GTP-hydrolysis-dependent molecular chaperone, activating the urease apoprotein by helping to assemble the nickel containing metallocenter of UreC. The UreE protein probably delivers the nickel.</text>
</comment>
<dbReference type="OrthoDB" id="9798772at2"/>
<dbReference type="GO" id="GO:0005737">
    <property type="term" value="C:cytoplasm"/>
    <property type="evidence" value="ECO:0007669"/>
    <property type="project" value="UniProtKB-SubCell"/>
</dbReference>
<dbReference type="Pfam" id="PF01730">
    <property type="entry name" value="UreF"/>
    <property type="match status" value="1"/>
</dbReference>